<accession>A0ACC2AFU0</accession>
<proteinExistence type="predicted"/>
<organism evidence="1 2">
    <name type="scientific">Diphasiastrum complanatum</name>
    <name type="common">Issler's clubmoss</name>
    <name type="synonym">Lycopodium complanatum</name>
    <dbReference type="NCBI Taxonomy" id="34168"/>
    <lineage>
        <taxon>Eukaryota</taxon>
        <taxon>Viridiplantae</taxon>
        <taxon>Streptophyta</taxon>
        <taxon>Embryophyta</taxon>
        <taxon>Tracheophyta</taxon>
        <taxon>Lycopodiopsida</taxon>
        <taxon>Lycopodiales</taxon>
        <taxon>Lycopodiaceae</taxon>
        <taxon>Lycopodioideae</taxon>
        <taxon>Diphasiastrum</taxon>
    </lineage>
</organism>
<keyword evidence="2" id="KW-1185">Reference proteome</keyword>
<name>A0ACC2AFU0_DIPCM</name>
<evidence type="ECO:0000313" key="2">
    <source>
        <dbReference type="Proteomes" id="UP001162992"/>
    </source>
</evidence>
<sequence length="134" mass="14358">MTRFVQEIKAIQSQQAAPRLPPARTSSSVGTHQPETQPFCPPPLPPCTLCSTKSKSSGDKPAQSSALPLTISSIFPIQMPLPSFHLRLYAAAIAKSSEVEDPRASNSPNILLPPPLGCQPRVLLPRVNIPTLNS</sequence>
<protein>
    <submittedName>
        <fullName evidence="1">Uncharacterized protein</fullName>
    </submittedName>
</protein>
<comment type="caution">
    <text evidence="1">The sequence shown here is derived from an EMBL/GenBank/DDBJ whole genome shotgun (WGS) entry which is preliminary data.</text>
</comment>
<dbReference type="Proteomes" id="UP001162992">
    <property type="component" value="Chromosome 22"/>
</dbReference>
<gene>
    <name evidence="1" type="ORF">O6H91_22G054300</name>
</gene>
<dbReference type="EMBL" id="CM055113">
    <property type="protein sequence ID" value="KAJ7516331.1"/>
    <property type="molecule type" value="Genomic_DNA"/>
</dbReference>
<evidence type="ECO:0000313" key="1">
    <source>
        <dbReference type="EMBL" id="KAJ7516331.1"/>
    </source>
</evidence>
<reference evidence="2" key="1">
    <citation type="journal article" date="2024" name="Proc. Natl. Acad. Sci. U.S.A.">
        <title>Extraordinary preservation of gene collinearity over three hundred million years revealed in homosporous lycophytes.</title>
        <authorList>
            <person name="Li C."/>
            <person name="Wickell D."/>
            <person name="Kuo L.Y."/>
            <person name="Chen X."/>
            <person name="Nie B."/>
            <person name="Liao X."/>
            <person name="Peng D."/>
            <person name="Ji J."/>
            <person name="Jenkins J."/>
            <person name="Williams M."/>
            <person name="Shu S."/>
            <person name="Plott C."/>
            <person name="Barry K."/>
            <person name="Rajasekar S."/>
            <person name="Grimwood J."/>
            <person name="Han X."/>
            <person name="Sun S."/>
            <person name="Hou Z."/>
            <person name="He W."/>
            <person name="Dai G."/>
            <person name="Sun C."/>
            <person name="Schmutz J."/>
            <person name="Leebens-Mack J.H."/>
            <person name="Li F.W."/>
            <person name="Wang L."/>
        </authorList>
    </citation>
    <scope>NUCLEOTIDE SEQUENCE [LARGE SCALE GENOMIC DNA]</scope>
    <source>
        <strain evidence="2">cv. PW_Plant_1</strain>
    </source>
</reference>